<dbReference type="PANTHER" id="PTHR45903:SF1">
    <property type="entry name" value="GLUTAMATE-RICH WD REPEAT-CONTAINING PROTEIN 1"/>
    <property type="match status" value="1"/>
</dbReference>
<feature type="compositionally biased region" description="Acidic residues" evidence="4">
    <location>
        <begin position="34"/>
        <end position="83"/>
    </location>
</feature>
<dbReference type="GO" id="GO:0005730">
    <property type="term" value="C:nucleolus"/>
    <property type="evidence" value="ECO:0007669"/>
    <property type="project" value="TreeGrafter"/>
</dbReference>
<feature type="compositionally biased region" description="Acidic residues" evidence="4">
    <location>
        <begin position="174"/>
        <end position="187"/>
    </location>
</feature>
<feature type="region of interest" description="Disordered" evidence="4">
    <location>
        <begin position="1"/>
        <end position="85"/>
    </location>
</feature>
<comment type="caution">
    <text evidence="6">The sequence shown here is derived from an EMBL/GenBank/DDBJ whole genome shotgun (WGS) entry which is preliminary data.</text>
</comment>
<dbReference type="Pfam" id="PF00400">
    <property type="entry name" value="WD40"/>
    <property type="match status" value="3"/>
</dbReference>
<dbReference type="PROSITE" id="PS50082">
    <property type="entry name" value="WD_REPEATS_2"/>
    <property type="match status" value="3"/>
</dbReference>
<name>A0A9P6LWU7_9FUNG</name>
<dbReference type="SUPFAM" id="SSF50978">
    <property type="entry name" value="WD40 repeat-like"/>
    <property type="match status" value="1"/>
</dbReference>
<proteinExistence type="predicted"/>
<dbReference type="InterPro" id="IPR022052">
    <property type="entry name" value="Histone-bd_RBBP4-like_N"/>
</dbReference>
<dbReference type="GO" id="GO:0042254">
    <property type="term" value="P:ribosome biogenesis"/>
    <property type="evidence" value="ECO:0007669"/>
    <property type="project" value="TreeGrafter"/>
</dbReference>
<dbReference type="Pfam" id="PF12265">
    <property type="entry name" value="CAF1C_H4-bd"/>
    <property type="match status" value="1"/>
</dbReference>
<dbReference type="Gene3D" id="2.130.10.10">
    <property type="entry name" value="YVTN repeat-like/Quinoprotein amine dehydrogenase"/>
    <property type="match status" value="1"/>
</dbReference>
<feature type="domain" description="Histone-binding protein RBBP4-like N-terminal" evidence="5">
    <location>
        <begin position="98"/>
        <end position="165"/>
    </location>
</feature>
<keyword evidence="7" id="KW-1185">Reference proteome</keyword>
<evidence type="ECO:0000259" key="5">
    <source>
        <dbReference type="Pfam" id="PF12265"/>
    </source>
</evidence>
<feature type="repeat" description="WD" evidence="3">
    <location>
        <begin position="305"/>
        <end position="347"/>
    </location>
</feature>
<dbReference type="Proteomes" id="UP000749646">
    <property type="component" value="Unassembled WGS sequence"/>
</dbReference>
<keyword evidence="1 3" id="KW-0853">WD repeat</keyword>
<accession>A0A9P6LWU7</accession>
<sequence>MSKRVQDNDDDMRETKSAFNVGDRTTVESNEGMGEFEDPWEDEVESDQEVIIANDDDDEEEEGMDLDQANEMDQDKDEEEEENNDVRVYLPGQALEKDEVLEVDQSAYEMLHSMNVNWPCLSFDILWDQLGEERCTFPATTYVVTGTQADLAHNNEVMVMKMSQLAKTKNDGGNDSDDDGDDDDEVDEDPILEYKSMRHMGGVNRIRAMPQRNQQVAATWADTGKVHLWDLGAHIRALDQAGTMIPESAKKPLYTIESHGRSEGFAMDWSETVTGRLLTGDISGKIYMTSLNDSTGAVTPDRIPFVGHKSSIEDLQWSPSEKGVFASCSADQTVRIWDVRSKKRPGLVAKVHNSDVNVISWNKKLPYMLASGSDEGIFSVWDLRQLSQSAANPTPIATFKWHQAPITSIEWHPTDESVLGVAGADDQITLWDFSVELDAEETLKNGTSQKSTETAAAAGGVEVPPQLMFVHQGQQEIKELHWHRQIPGCVISTAASGFNIFKTISI</sequence>
<protein>
    <submittedName>
        <fullName evidence="6">Ribosome biosynthesis protein rrb1</fullName>
    </submittedName>
</protein>
<organism evidence="6 7">
    <name type="scientific">Modicella reniformis</name>
    <dbReference type="NCBI Taxonomy" id="1440133"/>
    <lineage>
        <taxon>Eukaryota</taxon>
        <taxon>Fungi</taxon>
        <taxon>Fungi incertae sedis</taxon>
        <taxon>Mucoromycota</taxon>
        <taxon>Mortierellomycotina</taxon>
        <taxon>Mortierellomycetes</taxon>
        <taxon>Mortierellales</taxon>
        <taxon>Mortierellaceae</taxon>
        <taxon>Modicella</taxon>
    </lineage>
</organism>
<feature type="region of interest" description="Disordered" evidence="4">
    <location>
        <begin position="167"/>
        <end position="187"/>
    </location>
</feature>
<evidence type="ECO:0000256" key="4">
    <source>
        <dbReference type="SAM" id="MobiDB-lite"/>
    </source>
</evidence>
<reference evidence="6" key="1">
    <citation type="journal article" date="2020" name="Fungal Divers.">
        <title>Resolving the Mortierellaceae phylogeny through synthesis of multi-gene phylogenetics and phylogenomics.</title>
        <authorList>
            <person name="Vandepol N."/>
            <person name="Liber J."/>
            <person name="Desiro A."/>
            <person name="Na H."/>
            <person name="Kennedy M."/>
            <person name="Barry K."/>
            <person name="Grigoriev I.V."/>
            <person name="Miller A.N."/>
            <person name="O'Donnell K."/>
            <person name="Stajich J.E."/>
            <person name="Bonito G."/>
        </authorList>
    </citation>
    <scope>NUCLEOTIDE SEQUENCE</scope>
    <source>
        <strain evidence="6">MES-2147</strain>
    </source>
</reference>
<dbReference type="PROSITE" id="PS50294">
    <property type="entry name" value="WD_REPEATS_REGION"/>
    <property type="match status" value="2"/>
</dbReference>
<gene>
    <name evidence="6" type="primary">RRB1</name>
    <name evidence="6" type="ORF">BGZ65_008806</name>
</gene>
<evidence type="ECO:0000313" key="7">
    <source>
        <dbReference type="Proteomes" id="UP000749646"/>
    </source>
</evidence>
<dbReference type="PANTHER" id="PTHR45903">
    <property type="entry name" value="GLUTAMATE-RICH WD REPEAT-CONTAINING PROTEIN 1"/>
    <property type="match status" value="1"/>
</dbReference>
<evidence type="ECO:0000256" key="3">
    <source>
        <dbReference type="PROSITE-ProRule" id="PRU00221"/>
    </source>
</evidence>
<feature type="repeat" description="WD" evidence="3">
    <location>
        <begin position="349"/>
        <end position="391"/>
    </location>
</feature>
<evidence type="ECO:0000313" key="6">
    <source>
        <dbReference type="EMBL" id="KAF9947443.1"/>
    </source>
</evidence>
<keyword evidence="2" id="KW-0677">Repeat</keyword>
<dbReference type="OrthoDB" id="2161379at2759"/>
<dbReference type="AlphaFoldDB" id="A0A9P6LWU7"/>
<evidence type="ECO:0000256" key="1">
    <source>
        <dbReference type="ARBA" id="ARBA00022574"/>
    </source>
</evidence>
<evidence type="ECO:0000256" key="2">
    <source>
        <dbReference type="ARBA" id="ARBA00022737"/>
    </source>
</evidence>
<dbReference type="InterPro" id="IPR036322">
    <property type="entry name" value="WD40_repeat_dom_sf"/>
</dbReference>
<feature type="repeat" description="WD" evidence="3">
    <location>
        <begin position="399"/>
        <end position="434"/>
    </location>
</feature>
<dbReference type="InterPro" id="IPR015943">
    <property type="entry name" value="WD40/YVTN_repeat-like_dom_sf"/>
</dbReference>
<dbReference type="SMART" id="SM00320">
    <property type="entry name" value="WD40"/>
    <property type="match status" value="5"/>
</dbReference>
<dbReference type="InterPro" id="IPR001680">
    <property type="entry name" value="WD40_rpt"/>
</dbReference>
<dbReference type="InterPro" id="IPR051972">
    <property type="entry name" value="Glutamate-rich_WD_repeat"/>
</dbReference>
<dbReference type="EMBL" id="JAAAHW010007568">
    <property type="protein sequence ID" value="KAF9947443.1"/>
    <property type="molecule type" value="Genomic_DNA"/>
</dbReference>